<sequence>MEITKVVDGKPDDQRKPVKLILLGDSAVGKSKLVERFLMQRYVPIQMSTFALTLFKHDVVLSDGTEVDVDLWDTAGQERFATMHPAYYHEAMCCILVFDVTRKQTYKNLEKWMQELRGFREHIPVIVACNKIDTDPSVVSKSFAFAEKHQVPLKYVSAADGTNVVDLFQVAITEAAKYRANPKSEDYVSQVVTLLKEDIGSTKPSKEERDATAE</sequence>
<keyword evidence="1" id="KW-0547">Nucleotide-binding</keyword>
<evidence type="ECO:0000313" key="2">
    <source>
        <dbReference type="EMBL" id="CAD9132621.1"/>
    </source>
</evidence>
<organism evidence="2">
    <name type="scientific">Neobodo designis</name>
    <name type="common">Flagellated protozoan</name>
    <name type="synonym">Bodo designis</name>
    <dbReference type="NCBI Taxonomy" id="312471"/>
    <lineage>
        <taxon>Eukaryota</taxon>
        <taxon>Discoba</taxon>
        <taxon>Euglenozoa</taxon>
        <taxon>Kinetoplastea</taxon>
        <taxon>Metakinetoplastina</taxon>
        <taxon>Neobodonida</taxon>
        <taxon>Neobodo</taxon>
    </lineage>
</organism>
<accession>A0A7S1MJ02</accession>
<dbReference type="SMART" id="SM00174">
    <property type="entry name" value="RHO"/>
    <property type="match status" value="1"/>
</dbReference>
<dbReference type="FunFam" id="3.40.50.300:FF:001656">
    <property type="entry name" value="Rab11B GTPase, putative"/>
    <property type="match status" value="1"/>
</dbReference>
<dbReference type="SMART" id="SM00176">
    <property type="entry name" value="RAN"/>
    <property type="match status" value="1"/>
</dbReference>
<dbReference type="PROSITE" id="PS51421">
    <property type="entry name" value="RAS"/>
    <property type="match status" value="1"/>
</dbReference>
<name>A0A7S1MJ02_NEODS</name>
<evidence type="ECO:0000256" key="1">
    <source>
        <dbReference type="ARBA" id="ARBA00022741"/>
    </source>
</evidence>
<dbReference type="EMBL" id="HBGF01034789">
    <property type="protein sequence ID" value="CAD9132621.1"/>
    <property type="molecule type" value="Transcribed_RNA"/>
</dbReference>
<dbReference type="SMART" id="SM00175">
    <property type="entry name" value="RAB"/>
    <property type="match status" value="1"/>
</dbReference>
<dbReference type="SMART" id="SM00173">
    <property type="entry name" value="RAS"/>
    <property type="match status" value="1"/>
</dbReference>
<dbReference type="GO" id="GO:0005525">
    <property type="term" value="F:GTP binding"/>
    <property type="evidence" value="ECO:0007669"/>
    <property type="project" value="InterPro"/>
</dbReference>
<dbReference type="SUPFAM" id="SSF52540">
    <property type="entry name" value="P-loop containing nucleoside triphosphate hydrolases"/>
    <property type="match status" value="1"/>
</dbReference>
<proteinExistence type="predicted"/>
<dbReference type="PANTHER" id="PTHR47978">
    <property type="match status" value="1"/>
</dbReference>
<dbReference type="NCBIfam" id="TIGR00231">
    <property type="entry name" value="small_GTP"/>
    <property type="match status" value="1"/>
</dbReference>
<gene>
    <name evidence="2" type="ORF">NDES1114_LOCUS23321</name>
</gene>
<protein>
    <submittedName>
        <fullName evidence="2">Uncharacterized protein</fullName>
    </submittedName>
</protein>
<dbReference type="GO" id="GO:0003924">
    <property type="term" value="F:GTPase activity"/>
    <property type="evidence" value="ECO:0007669"/>
    <property type="project" value="InterPro"/>
</dbReference>
<dbReference type="PRINTS" id="PR00449">
    <property type="entry name" value="RASTRNSFRMNG"/>
</dbReference>
<reference evidence="2" key="1">
    <citation type="submission" date="2021-01" db="EMBL/GenBank/DDBJ databases">
        <authorList>
            <person name="Corre E."/>
            <person name="Pelletier E."/>
            <person name="Niang G."/>
            <person name="Scheremetjew M."/>
            <person name="Finn R."/>
            <person name="Kale V."/>
            <person name="Holt S."/>
            <person name="Cochrane G."/>
            <person name="Meng A."/>
            <person name="Brown T."/>
            <person name="Cohen L."/>
        </authorList>
    </citation>
    <scope>NUCLEOTIDE SEQUENCE</scope>
    <source>
        <strain evidence="2">CCAP 1951/1</strain>
    </source>
</reference>
<dbReference type="PROSITE" id="PS51419">
    <property type="entry name" value="RAB"/>
    <property type="match status" value="1"/>
</dbReference>
<dbReference type="InterPro" id="IPR001806">
    <property type="entry name" value="Small_GTPase"/>
</dbReference>
<dbReference type="Gene3D" id="3.40.50.300">
    <property type="entry name" value="P-loop containing nucleotide triphosphate hydrolases"/>
    <property type="match status" value="1"/>
</dbReference>
<dbReference type="InterPro" id="IPR027417">
    <property type="entry name" value="P-loop_NTPase"/>
</dbReference>
<dbReference type="AlphaFoldDB" id="A0A7S1MJ02"/>
<dbReference type="Pfam" id="PF00071">
    <property type="entry name" value="Ras"/>
    <property type="match status" value="1"/>
</dbReference>
<dbReference type="InterPro" id="IPR005225">
    <property type="entry name" value="Small_GTP-bd"/>
</dbReference>